<evidence type="ECO:0000256" key="1">
    <source>
        <dbReference type="SAM" id="MobiDB-lite"/>
    </source>
</evidence>
<feature type="compositionally biased region" description="Pro residues" evidence="1">
    <location>
        <begin position="29"/>
        <end position="39"/>
    </location>
</feature>
<evidence type="ECO:0000313" key="2">
    <source>
        <dbReference type="EMBL" id="RXK40874.1"/>
    </source>
</evidence>
<reference evidence="2 3" key="1">
    <citation type="submission" date="2016-06" db="EMBL/GenBank/DDBJ databases">
        <title>Evolution of pathogenesis and genome organization in the Tremellales.</title>
        <authorList>
            <person name="Cuomo C."/>
            <person name="Litvintseva A."/>
            <person name="Heitman J."/>
            <person name="Chen Y."/>
            <person name="Sun S."/>
            <person name="Springer D."/>
            <person name="Dromer F."/>
            <person name="Young S."/>
            <person name="Zeng Q."/>
            <person name="Chapman S."/>
            <person name="Gujja S."/>
            <person name="Saif S."/>
            <person name="Birren B."/>
        </authorList>
    </citation>
    <scope>NUCLEOTIDE SEQUENCE [LARGE SCALE GENOMIC DNA]</scope>
    <source>
        <strain evidence="2 3">ATCC 28783</strain>
    </source>
</reference>
<organism evidence="2 3">
    <name type="scientific">Tremella mesenterica</name>
    <name type="common">Jelly fungus</name>
    <dbReference type="NCBI Taxonomy" id="5217"/>
    <lineage>
        <taxon>Eukaryota</taxon>
        <taxon>Fungi</taxon>
        <taxon>Dikarya</taxon>
        <taxon>Basidiomycota</taxon>
        <taxon>Agaricomycotina</taxon>
        <taxon>Tremellomycetes</taxon>
        <taxon>Tremellales</taxon>
        <taxon>Tremellaceae</taxon>
        <taxon>Tremella</taxon>
    </lineage>
</organism>
<name>A0A4Q1BS84_TREME</name>
<keyword evidence="3" id="KW-1185">Reference proteome</keyword>
<proteinExistence type="predicted"/>
<feature type="compositionally biased region" description="Basic residues" evidence="1">
    <location>
        <begin position="1"/>
        <end position="13"/>
    </location>
</feature>
<accession>A0A4Q1BS84</accession>
<dbReference type="InParanoid" id="A0A4Q1BS84"/>
<sequence length="64" mass="6957">MGRSAKITKRPTKKEKTTSKLAKINIKSLPPPPPPPPTKGPEAGVSGPKKRKTLRVKAEKKSKM</sequence>
<dbReference type="AlphaFoldDB" id="A0A4Q1BS84"/>
<evidence type="ECO:0000313" key="3">
    <source>
        <dbReference type="Proteomes" id="UP000289152"/>
    </source>
</evidence>
<gene>
    <name evidence="2" type="ORF">M231_01722</name>
</gene>
<protein>
    <submittedName>
        <fullName evidence="2">Uncharacterized protein</fullName>
    </submittedName>
</protein>
<dbReference type="EMBL" id="SDIL01000013">
    <property type="protein sequence ID" value="RXK40874.1"/>
    <property type="molecule type" value="Genomic_DNA"/>
</dbReference>
<dbReference type="Proteomes" id="UP000289152">
    <property type="component" value="Unassembled WGS sequence"/>
</dbReference>
<feature type="region of interest" description="Disordered" evidence="1">
    <location>
        <begin position="1"/>
        <end position="64"/>
    </location>
</feature>
<comment type="caution">
    <text evidence="2">The sequence shown here is derived from an EMBL/GenBank/DDBJ whole genome shotgun (WGS) entry which is preliminary data.</text>
</comment>